<gene>
    <name evidence="13" type="ORF">IV52_GL000486</name>
</gene>
<dbReference type="EMBL" id="JQBT01000032">
    <property type="protein sequence ID" value="KRN79081.1"/>
    <property type="molecule type" value="Genomic_DNA"/>
</dbReference>
<dbReference type="RefSeq" id="WP_054646242.1">
    <property type="nucleotide sequence ID" value="NZ_FUXS01000001.1"/>
</dbReference>
<dbReference type="InterPro" id="IPR036259">
    <property type="entry name" value="MFS_trans_sf"/>
</dbReference>
<feature type="transmembrane region" description="Helical" evidence="11">
    <location>
        <begin position="130"/>
        <end position="155"/>
    </location>
</feature>
<dbReference type="AlphaFoldDB" id="A0A0R2JPL1"/>
<dbReference type="CDD" id="cd20070">
    <property type="entry name" value="5TM_YidC_Alb3"/>
    <property type="match status" value="1"/>
</dbReference>
<comment type="subcellular location">
    <subcellularLocation>
        <location evidence="1">Cell membrane</location>
        <topology evidence="1">Multi-pass membrane protein</topology>
    </subcellularLocation>
    <subcellularLocation>
        <location evidence="9">Membrane</location>
        <topology evidence="9">Multi-pass membrane protein</topology>
    </subcellularLocation>
</comment>
<dbReference type="PROSITE" id="PS51257">
    <property type="entry name" value="PROKAR_LIPOPROTEIN"/>
    <property type="match status" value="1"/>
</dbReference>
<evidence type="ECO:0000256" key="6">
    <source>
        <dbReference type="ARBA" id="ARBA00022989"/>
    </source>
</evidence>
<feature type="region of interest" description="Disordered" evidence="10">
    <location>
        <begin position="278"/>
        <end position="312"/>
    </location>
</feature>
<dbReference type="InterPro" id="IPR028055">
    <property type="entry name" value="YidC/Oxa/ALB_C"/>
</dbReference>
<feature type="transmembrane region" description="Helical" evidence="11">
    <location>
        <begin position="175"/>
        <end position="194"/>
    </location>
</feature>
<feature type="transmembrane region" description="Helical" evidence="11">
    <location>
        <begin position="58"/>
        <end position="78"/>
    </location>
</feature>
<feature type="transmembrane region" description="Helical" evidence="11">
    <location>
        <begin position="206"/>
        <end position="223"/>
    </location>
</feature>
<dbReference type="STRING" id="53444.AYR59_05880"/>
<evidence type="ECO:0000313" key="13">
    <source>
        <dbReference type="EMBL" id="KRN79081.1"/>
    </source>
</evidence>
<dbReference type="NCBIfam" id="TIGR03592">
    <property type="entry name" value="yidC_oxa1_cterm"/>
    <property type="match status" value="1"/>
</dbReference>
<protein>
    <submittedName>
        <fullName evidence="13">Membrane protein OxaA</fullName>
    </submittedName>
</protein>
<accession>A0A0R2JPL1</accession>
<feature type="compositionally biased region" description="Basic residues" evidence="10">
    <location>
        <begin position="301"/>
        <end position="312"/>
    </location>
</feature>
<dbReference type="PANTHER" id="PTHR12428">
    <property type="entry name" value="OXA1"/>
    <property type="match status" value="1"/>
</dbReference>
<dbReference type="GO" id="GO:0032977">
    <property type="term" value="F:membrane insertase activity"/>
    <property type="evidence" value="ECO:0007669"/>
    <property type="project" value="InterPro"/>
</dbReference>
<dbReference type="SUPFAM" id="SSF103473">
    <property type="entry name" value="MFS general substrate transporter"/>
    <property type="match status" value="1"/>
</dbReference>
<dbReference type="GO" id="GO:0005886">
    <property type="term" value="C:plasma membrane"/>
    <property type="evidence" value="ECO:0007669"/>
    <property type="project" value="UniProtKB-SubCell"/>
</dbReference>
<feature type="domain" description="Membrane insertase YidC/Oxa/ALB C-terminal" evidence="12">
    <location>
        <begin position="58"/>
        <end position="246"/>
    </location>
</feature>
<organism evidence="13 14">
    <name type="scientific">Fructilactobacillus lindneri DSM 20690 = JCM 11027</name>
    <dbReference type="NCBI Taxonomy" id="1122148"/>
    <lineage>
        <taxon>Bacteria</taxon>
        <taxon>Bacillati</taxon>
        <taxon>Bacillota</taxon>
        <taxon>Bacilli</taxon>
        <taxon>Lactobacillales</taxon>
        <taxon>Lactobacillaceae</taxon>
        <taxon>Fructilactobacillus</taxon>
    </lineage>
</organism>
<evidence type="ECO:0000256" key="1">
    <source>
        <dbReference type="ARBA" id="ARBA00004651"/>
    </source>
</evidence>
<keyword evidence="14" id="KW-1185">Reference proteome</keyword>
<dbReference type="PANTHER" id="PTHR12428:SF65">
    <property type="entry name" value="CYTOCHROME C OXIDASE ASSEMBLY PROTEIN COX18, MITOCHONDRIAL"/>
    <property type="match status" value="1"/>
</dbReference>
<keyword evidence="3" id="KW-1003">Cell membrane</keyword>
<dbReference type="GO" id="GO:0015031">
    <property type="term" value="P:protein transport"/>
    <property type="evidence" value="ECO:0007669"/>
    <property type="project" value="UniProtKB-KW"/>
</dbReference>
<proteinExistence type="inferred from homology"/>
<dbReference type="PRINTS" id="PR00701">
    <property type="entry name" value="60KDINNERMP"/>
</dbReference>
<evidence type="ECO:0000256" key="9">
    <source>
        <dbReference type="RuleBase" id="RU003945"/>
    </source>
</evidence>
<dbReference type="Pfam" id="PF02096">
    <property type="entry name" value="60KD_IMP"/>
    <property type="match status" value="1"/>
</dbReference>
<sequence>MKNMKKYTLLGVVTSAALLLTGCVRTDSHGHPYGLVYNYLAVPGQHLMDWLAKFVGGYGWSLIVITVAVRCILLPLMINQLKKSTIQQEKMNLVKPQLTKLQKLMKNAKNQEEQVALNQQMMKLYRDNNISMTGGIGCLPMLIQLPIFAALYAAIRYSPELSHTVFMGIQLGQKSILLAVLSFVVYAVQGYLSVLGMPKAQRKQMGMMMLISPIMIFFVSMSSPAGLGIYFFIGGVFAILQQLIVNSYRPRIIKKINEEAKKNPPKIIIPDTLNSIENDVEKEEHNQTNEQLKTQSEKNRNRNKNRQKHHKK</sequence>
<evidence type="ECO:0000256" key="5">
    <source>
        <dbReference type="ARBA" id="ARBA00022927"/>
    </source>
</evidence>
<dbReference type="GeneID" id="61250367"/>
<keyword evidence="4 9" id="KW-0812">Transmembrane</keyword>
<evidence type="ECO:0000256" key="3">
    <source>
        <dbReference type="ARBA" id="ARBA00022475"/>
    </source>
</evidence>
<evidence type="ECO:0000256" key="2">
    <source>
        <dbReference type="ARBA" id="ARBA00022448"/>
    </source>
</evidence>
<reference evidence="13 14" key="1">
    <citation type="journal article" date="2015" name="Genome Announc.">
        <title>Expanding the biotechnology potential of lactobacilli through comparative genomics of 213 strains and associated genera.</title>
        <authorList>
            <person name="Sun Z."/>
            <person name="Harris H.M."/>
            <person name="McCann A."/>
            <person name="Guo C."/>
            <person name="Argimon S."/>
            <person name="Zhang W."/>
            <person name="Yang X."/>
            <person name="Jeffery I.B."/>
            <person name="Cooney J.C."/>
            <person name="Kagawa T.F."/>
            <person name="Liu W."/>
            <person name="Song Y."/>
            <person name="Salvetti E."/>
            <person name="Wrobel A."/>
            <person name="Rasinkangas P."/>
            <person name="Parkhill J."/>
            <person name="Rea M.C."/>
            <person name="O'Sullivan O."/>
            <person name="Ritari J."/>
            <person name="Douillard F.P."/>
            <person name="Paul Ross R."/>
            <person name="Yang R."/>
            <person name="Briner A.E."/>
            <person name="Felis G.E."/>
            <person name="de Vos W.M."/>
            <person name="Barrangou R."/>
            <person name="Klaenhammer T.R."/>
            <person name="Caufield P.W."/>
            <person name="Cui Y."/>
            <person name="Zhang H."/>
            <person name="O'Toole P.W."/>
        </authorList>
    </citation>
    <scope>NUCLEOTIDE SEQUENCE [LARGE SCALE GENOMIC DNA]</scope>
    <source>
        <strain evidence="13 14">DSM 20690</strain>
    </source>
</reference>
<keyword evidence="8" id="KW-0143">Chaperone</keyword>
<evidence type="ECO:0000256" key="8">
    <source>
        <dbReference type="ARBA" id="ARBA00023186"/>
    </source>
</evidence>
<keyword evidence="2" id="KW-0813">Transport</keyword>
<dbReference type="Proteomes" id="UP000051565">
    <property type="component" value="Unassembled WGS sequence"/>
</dbReference>
<evidence type="ECO:0000256" key="7">
    <source>
        <dbReference type="ARBA" id="ARBA00023136"/>
    </source>
</evidence>
<dbReference type="InterPro" id="IPR047196">
    <property type="entry name" value="YidC_ALB_C"/>
</dbReference>
<dbReference type="PATRIC" id="fig|1122148.6.peg.506"/>
<keyword evidence="7 11" id="KW-0472">Membrane</keyword>
<name>A0A0R2JPL1_9LACO</name>
<evidence type="ECO:0000256" key="11">
    <source>
        <dbReference type="SAM" id="Phobius"/>
    </source>
</evidence>
<evidence type="ECO:0000256" key="4">
    <source>
        <dbReference type="ARBA" id="ARBA00022692"/>
    </source>
</evidence>
<evidence type="ECO:0000259" key="12">
    <source>
        <dbReference type="Pfam" id="PF02096"/>
    </source>
</evidence>
<keyword evidence="5" id="KW-0653">Protein transport</keyword>
<evidence type="ECO:0000313" key="14">
    <source>
        <dbReference type="Proteomes" id="UP000051565"/>
    </source>
</evidence>
<comment type="similarity">
    <text evidence="9">Belongs to the OXA1/ALB3/YidC family.</text>
</comment>
<dbReference type="OrthoDB" id="9780552at2"/>
<dbReference type="InterPro" id="IPR001708">
    <property type="entry name" value="YidC/ALB3/OXA1/COX18"/>
</dbReference>
<keyword evidence="6 11" id="KW-1133">Transmembrane helix</keyword>
<dbReference type="GO" id="GO:0051205">
    <property type="term" value="P:protein insertion into membrane"/>
    <property type="evidence" value="ECO:0007669"/>
    <property type="project" value="TreeGrafter"/>
</dbReference>
<evidence type="ECO:0000256" key="10">
    <source>
        <dbReference type="SAM" id="MobiDB-lite"/>
    </source>
</evidence>
<comment type="caution">
    <text evidence="13">The sequence shown here is derived from an EMBL/GenBank/DDBJ whole genome shotgun (WGS) entry which is preliminary data.</text>
</comment>